<accession>W6JVY9</accession>
<sequence>MGDLAFAQLFQEHAPRVYAYARRHIAIDSVRTWSPRPSCTPGAAARNSPRSRCRGSW</sequence>
<keyword evidence="3" id="KW-1185">Reference proteome</keyword>
<evidence type="ECO:0000256" key="1">
    <source>
        <dbReference type="SAM" id="MobiDB-lite"/>
    </source>
</evidence>
<dbReference type="Proteomes" id="UP000035763">
    <property type="component" value="Unassembled WGS sequence"/>
</dbReference>
<protein>
    <submittedName>
        <fullName evidence="2">Uncharacterized protein</fullName>
    </submittedName>
</protein>
<feature type="region of interest" description="Disordered" evidence="1">
    <location>
        <begin position="35"/>
        <end position="57"/>
    </location>
</feature>
<reference evidence="2 3" key="1">
    <citation type="journal article" date="2013" name="ISME J.">
        <title>A metabolic model for members of the genus Tetrasphaera involved in enhanced biological phosphorus removal.</title>
        <authorList>
            <person name="Kristiansen R."/>
            <person name="Nguyen H.T.T."/>
            <person name="Saunders A.M."/>
            <person name="Nielsen J.L."/>
            <person name="Wimmer R."/>
            <person name="Le V.Q."/>
            <person name="McIlroy S.J."/>
            <person name="Petrovski S."/>
            <person name="Seviour R.J."/>
            <person name="Calteau A."/>
            <person name="Nielsen K.L."/>
            <person name="Nielsen P.H."/>
        </authorList>
    </citation>
    <scope>NUCLEOTIDE SEQUENCE [LARGE SCALE GENOMIC DNA]</scope>
    <source>
        <strain evidence="2 3">Ben110</strain>
    </source>
</reference>
<proteinExistence type="predicted"/>
<dbReference type="STRING" id="1193182.BN11_2460002"/>
<dbReference type="EMBL" id="CAJA01000164">
    <property type="protein sequence ID" value="CCH73227.1"/>
    <property type="molecule type" value="Genomic_DNA"/>
</dbReference>
<name>W6JVY9_9MICO</name>
<comment type="caution">
    <text evidence="2">The sequence shown here is derived from an EMBL/GenBank/DDBJ whole genome shotgun (WGS) entry which is preliminary data.</text>
</comment>
<evidence type="ECO:0000313" key="3">
    <source>
        <dbReference type="Proteomes" id="UP000035763"/>
    </source>
</evidence>
<organism evidence="2 3">
    <name type="scientific">Nostocoides australiense Ben110</name>
    <dbReference type="NCBI Taxonomy" id="1193182"/>
    <lineage>
        <taxon>Bacteria</taxon>
        <taxon>Bacillati</taxon>
        <taxon>Actinomycetota</taxon>
        <taxon>Actinomycetes</taxon>
        <taxon>Micrococcales</taxon>
        <taxon>Intrasporangiaceae</taxon>
        <taxon>Nostocoides</taxon>
    </lineage>
</organism>
<gene>
    <name evidence="2" type="ORF">BN11_2460002</name>
</gene>
<evidence type="ECO:0000313" key="2">
    <source>
        <dbReference type="EMBL" id="CCH73227.1"/>
    </source>
</evidence>
<dbReference type="AlphaFoldDB" id="W6JVY9"/>